<dbReference type="Proteomes" id="UP000717328">
    <property type="component" value="Unassembled WGS sequence"/>
</dbReference>
<dbReference type="SUPFAM" id="SSF50630">
    <property type="entry name" value="Acid proteases"/>
    <property type="match status" value="1"/>
</dbReference>
<comment type="caution">
    <text evidence="2">The sequence shown here is derived from an EMBL/GenBank/DDBJ whole genome shotgun (WGS) entry which is preliminary data.</text>
</comment>
<dbReference type="CDD" id="cd00303">
    <property type="entry name" value="retropepsin_like"/>
    <property type="match status" value="1"/>
</dbReference>
<feature type="compositionally biased region" description="Low complexity" evidence="1">
    <location>
        <begin position="37"/>
        <end position="52"/>
    </location>
</feature>
<evidence type="ECO:0000313" key="3">
    <source>
        <dbReference type="Proteomes" id="UP000717328"/>
    </source>
</evidence>
<dbReference type="OrthoDB" id="1750432at2759"/>
<reference evidence="2" key="2">
    <citation type="submission" date="2021-10" db="EMBL/GenBank/DDBJ databases">
        <title>Phylogenomics reveals ancestral predisposition of the termite-cultivated fungus Termitomyces towards a domesticated lifestyle.</title>
        <authorList>
            <person name="Auxier B."/>
            <person name="Grum-Grzhimaylo A."/>
            <person name="Cardenas M.E."/>
            <person name="Lodge J.D."/>
            <person name="Laessoe T."/>
            <person name="Pedersen O."/>
            <person name="Smith M.E."/>
            <person name="Kuyper T.W."/>
            <person name="Franco-Molano E.A."/>
            <person name="Baroni T.J."/>
            <person name="Aanen D.K."/>
        </authorList>
    </citation>
    <scope>NUCLEOTIDE SEQUENCE</scope>
    <source>
        <strain evidence="2">D49</strain>
    </source>
</reference>
<dbReference type="InterPro" id="IPR021109">
    <property type="entry name" value="Peptidase_aspartic_dom_sf"/>
</dbReference>
<evidence type="ECO:0000313" key="2">
    <source>
        <dbReference type="EMBL" id="KAG5634969.1"/>
    </source>
</evidence>
<proteinExistence type="predicted"/>
<organism evidence="2 3">
    <name type="scientific">Sphagnurus paluster</name>
    <dbReference type="NCBI Taxonomy" id="117069"/>
    <lineage>
        <taxon>Eukaryota</taxon>
        <taxon>Fungi</taxon>
        <taxon>Dikarya</taxon>
        <taxon>Basidiomycota</taxon>
        <taxon>Agaricomycotina</taxon>
        <taxon>Agaricomycetes</taxon>
        <taxon>Agaricomycetidae</taxon>
        <taxon>Agaricales</taxon>
        <taxon>Tricholomatineae</taxon>
        <taxon>Lyophyllaceae</taxon>
        <taxon>Sphagnurus</taxon>
    </lineage>
</organism>
<evidence type="ECO:0000256" key="1">
    <source>
        <dbReference type="SAM" id="MobiDB-lite"/>
    </source>
</evidence>
<gene>
    <name evidence="2" type="ORF">H0H81_000194</name>
</gene>
<dbReference type="Gene3D" id="2.40.70.10">
    <property type="entry name" value="Acid Proteases"/>
    <property type="match status" value="1"/>
</dbReference>
<keyword evidence="3" id="KW-1185">Reference proteome</keyword>
<name>A0A9P7FQ66_9AGAR</name>
<accession>A0A9P7FQ66</accession>
<reference evidence="2" key="1">
    <citation type="submission" date="2021-02" db="EMBL/GenBank/DDBJ databases">
        <authorList>
            <person name="Nieuwenhuis M."/>
            <person name="Van De Peppel L.J.J."/>
        </authorList>
    </citation>
    <scope>NUCLEOTIDE SEQUENCE</scope>
    <source>
        <strain evidence="2">D49</strain>
    </source>
</reference>
<dbReference type="EMBL" id="JABCKI010006219">
    <property type="protein sequence ID" value="KAG5634969.1"/>
    <property type="molecule type" value="Genomic_DNA"/>
</dbReference>
<dbReference type="Pfam" id="PF08284">
    <property type="entry name" value="RVP_2"/>
    <property type="match status" value="1"/>
</dbReference>
<feature type="region of interest" description="Disordered" evidence="1">
    <location>
        <begin position="13"/>
        <end position="79"/>
    </location>
</feature>
<protein>
    <submittedName>
        <fullName evidence="2">Uncharacterized protein</fullName>
    </submittedName>
</protein>
<feature type="compositionally biased region" description="Low complexity" evidence="1">
    <location>
        <begin position="65"/>
        <end position="75"/>
    </location>
</feature>
<sequence>MFDIRQWYAKKIYDEDAELYEDGHDSPLDDEDEGSNDSPPQDDSGNGSSSDDSPPPPPGAGGSGSSVLLASGSDSEGNVPNEEEIVRLSGVQVPRGNYAGLQRNAAVLKDFTRVVPKPVVVVTKVNGHPARALLDSGSVSDFMSTTLADQLNVPKIQLQKPLPLQLAVQGSRSKVNFGTKVRLQYQDIDKERYFDIANLSGYDLILGTPWWFQHGISVGMNPACVVVTYPTLVAIQGNGVSRIAA</sequence>
<dbReference type="AlphaFoldDB" id="A0A9P7FQ66"/>